<dbReference type="InterPro" id="IPR002999">
    <property type="entry name" value="Tudor"/>
</dbReference>
<dbReference type="CDD" id="cd04508">
    <property type="entry name" value="Tudor_SF"/>
    <property type="match status" value="1"/>
</dbReference>
<feature type="domain" description="Tudor" evidence="2">
    <location>
        <begin position="793"/>
        <end position="850"/>
    </location>
</feature>
<evidence type="ECO:0000313" key="3">
    <source>
        <dbReference type="EMBL" id="KAL1515779.1"/>
    </source>
</evidence>
<evidence type="ECO:0000256" key="1">
    <source>
        <dbReference type="SAM" id="MobiDB-lite"/>
    </source>
</evidence>
<dbReference type="Gene3D" id="2.30.30.140">
    <property type="match status" value="2"/>
</dbReference>
<accession>A0AB34J934</accession>
<dbReference type="Proteomes" id="UP001515480">
    <property type="component" value="Unassembled WGS sequence"/>
</dbReference>
<evidence type="ECO:0000313" key="4">
    <source>
        <dbReference type="Proteomes" id="UP001515480"/>
    </source>
</evidence>
<feature type="region of interest" description="Disordered" evidence="1">
    <location>
        <begin position="482"/>
        <end position="522"/>
    </location>
</feature>
<protein>
    <recommendedName>
        <fullName evidence="2">Tudor domain-containing protein</fullName>
    </recommendedName>
</protein>
<feature type="compositionally biased region" description="Acidic residues" evidence="1">
    <location>
        <begin position="285"/>
        <end position="305"/>
    </location>
</feature>
<reference evidence="3 4" key="1">
    <citation type="journal article" date="2024" name="Science">
        <title>Giant polyketide synthase enzymes in the biosynthesis of giant marine polyether toxins.</title>
        <authorList>
            <person name="Fallon T.R."/>
            <person name="Shende V.V."/>
            <person name="Wierzbicki I.H."/>
            <person name="Pendleton A.L."/>
            <person name="Watervoot N.F."/>
            <person name="Auber R.P."/>
            <person name="Gonzalez D.J."/>
            <person name="Wisecaver J.H."/>
            <person name="Moore B.S."/>
        </authorList>
    </citation>
    <scope>NUCLEOTIDE SEQUENCE [LARGE SCALE GENOMIC DNA]</scope>
    <source>
        <strain evidence="3 4">12B1</strain>
    </source>
</reference>
<dbReference type="EMBL" id="JBGBPQ010000011">
    <property type="protein sequence ID" value="KAL1515779.1"/>
    <property type="molecule type" value="Genomic_DNA"/>
</dbReference>
<feature type="region of interest" description="Disordered" evidence="1">
    <location>
        <begin position="279"/>
        <end position="346"/>
    </location>
</feature>
<organism evidence="3 4">
    <name type="scientific">Prymnesium parvum</name>
    <name type="common">Toxic golden alga</name>
    <dbReference type="NCBI Taxonomy" id="97485"/>
    <lineage>
        <taxon>Eukaryota</taxon>
        <taxon>Haptista</taxon>
        <taxon>Haptophyta</taxon>
        <taxon>Prymnesiophyceae</taxon>
        <taxon>Prymnesiales</taxon>
        <taxon>Prymnesiaceae</taxon>
        <taxon>Prymnesium</taxon>
    </lineage>
</organism>
<sequence>MEQAQLGLAVAHSTMFPACSYVPDQASLRVHEEGSVGACPESTCSAERPPDVPPTKQQAVEMLSPSPASPPLPPHAAVLAPTLANSPSVDASAAQQRPPLPCFASSMQACSSQAGVPLCHFPPDGFAQQTPPQHIGWAVTSQPPPSGNSISAVVMEAAPTPASSHSTPSTRSTVPCVDSRDDAAALLLQAAMGGASLHAFVEGAPPTPHAGGGVRAAGLSIPSCLSHLCHSSPSSSVAPPPFPRRTAAVAVAASPPTLPVCPPDDDSGVAALLLGFGAHPRKEEPPEEESELEEGDEDLAPEDATDGSVCSEAGVAAHDEEAPASARDDDDDVGDERYGGGDDDDEADAVEAMLERQRALPDAIDLCGASPREAVGSRLQVSYMERQGKNLVAVPYRGSVVSVDLKKGLRVKLDGYKRREWVTDEDEWVWLSADDQAPLPHQMELLQSSSTDAKKPSKSTAAPPATPLSVVRVRLCGLPPLELPSSGAKSPRRASSARPLPHGMEPRAAPRAEKGEGEVKGEVGDPLLTWSARDAAQQTLVVTIAAGPHLGKEARVLHVGNGWVKLQLPSGNVVHMRKWDLRGDVPLKMRSSPSKPRVEAAPAVAVEAEAPAAAPKGRRNPLEEAREREEMKQRSPDEVGEEANEPNPPAEADDVGEAREEQRQSDGENGETTRPASSKPEARDVHAEASGKENGGKCWKKGATSEESAENSDAKESKTVKRQGSRKRSFEPLAEGFHVGAQVWARWSGIKFSHGVISKLLTSSKWIMVTFDNDTSQWVTVRDIVIDTKPEPHAVCEGVECIAAWEEDTCFYKGKIIGTSYKGRFKVRFDDWDEQLVDLDGIRLLPADFGKKKRCKEGVKNGEEAGEAEEARADEVMEASRKPPLDTCGAAGGSELSASTHLAGLALRMAAFVQQAKEALAHDDARFHRLSELLDRMGAGCAAVEDDVRVLLREHPQLLANLEAVLSNVGSGPDADWEGKREEGMSSANSSCSCREESALAERVDEQAAVSSEAESEAAEASALGAGVHDALRGPQGKGVRELHKLLHDFGDGSTIGVEIGSKTRQRACAPNSVDMAPPGQMPFKKRSKQREGGGLMSR</sequence>
<feature type="region of interest" description="Disordered" evidence="1">
    <location>
        <begin position="1059"/>
        <end position="1099"/>
    </location>
</feature>
<gene>
    <name evidence="3" type="ORF">AB1Y20_002395</name>
</gene>
<feature type="compositionally biased region" description="Basic and acidic residues" evidence="1">
    <location>
        <begin position="656"/>
        <end position="666"/>
    </location>
</feature>
<name>A0AB34J934_PRYPA</name>
<comment type="caution">
    <text evidence="3">The sequence shown here is derived from an EMBL/GenBank/DDBJ whole genome shotgun (WGS) entry which is preliminary data.</text>
</comment>
<dbReference type="SMART" id="SM00333">
    <property type="entry name" value="TUDOR"/>
    <property type="match status" value="2"/>
</dbReference>
<feature type="region of interest" description="Disordered" evidence="1">
    <location>
        <begin position="38"/>
        <end position="57"/>
    </location>
</feature>
<feature type="domain" description="Tudor" evidence="2">
    <location>
        <begin position="735"/>
        <end position="792"/>
    </location>
</feature>
<feature type="compositionally biased region" description="Basic and acidic residues" evidence="1">
    <location>
        <begin position="620"/>
        <end position="637"/>
    </location>
</feature>
<dbReference type="AlphaFoldDB" id="A0AB34J934"/>
<dbReference type="SUPFAM" id="SSF63748">
    <property type="entry name" value="Tudor/PWWP/MBT"/>
    <property type="match status" value="1"/>
</dbReference>
<feature type="region of interest" description="Disordered" evidence="1">
    <location>
        <begin position="970"/>
        <end position="992"/>
    </location>
</feature>
<feature type="region of interest" description="Disordered" evidence="1">
    <location>
        <begin position="858"/>
        <end position="879"/>
    </location>
</feature>
<feature type="compositionally biased region" description="Basic and acidic residues" evidence="1">
    <location>
        <begin position="680"/>
        <end position="695"/>
    </location>
</feature>
<proteinExistence type="predicted"/>
<keyword evidence="4" id="KW-1185">Reference proteome</keyword>
<evidence type="ECO:0000259" key="2">
    <source>
        <dbReference type="SMART" id="SM00333"/>
    </source>
</evidence>
<feature type="compositionally biased region" description="Basic and acidic residues" evidence="1">
    <location>
        <begin position="504"/>
        <end position="522"/>
    </location>
</feature>
<feature type="compositionally biased region" description="Low complexity" evidence="1">
    <location>
        <begin position="599"/>
        <end position="615"/>
    </location>
</feature>
<feature type="region of interest" description="Disordered" evidence="1">
    <location>
        <begin position="586"/>
        <end position="729"/>
    </location>
</feature>